<dbReference type="PANTHER" id="PTHR10977:SF3">
    <property type="entry name" value="DIPHOSPHOMEVALONATE DECARBOXYLASE"/>
    <property type="match status" value="1"/>
</dbReference>
<keyword evidence="7 10" id="KW-0456">Lyase</keyword>
<protein>
    <recommendedName>
        <fullName evidence="2">diphosphomevalonate decarboxylase</fullName>
        <ecNumber evidence="2">4.1.1.33</ecNumber>
    </recommendedName>
</protein>
<dbReference type="InterPro" id="IPR041431">
    <property type="entry name" value="Mvd1_C"/>
</dbReference>
<keyword evidence="11" id="KW-1185">Reference proteome</keyword>
<dbReference type="InterPro" id="IPR036554">
    <property type="entry name" value="GHMP_kinase_C_sf"/>
</dbReference>
<evidence type="ECO:0000256" key="3">
    <source>
        <dbReference type="ARBA" id="ARBA00022516"/>
    </source>
</evidence>
<keyword evidence="6" id="KW-0443">Lipid metabolism</keyword>
<evidence type="ECO:0000259" key="9">
    <source>
        <dbReference type="Pfam" id="PF22700"/>
    </source>
</evidence>
<sequence length="340" mass="37293">MSISDSVTQQALTKECVIAHYLPASVTPVADSTDTVFAPSNIALCKYWGKRDAELNLPVNSSLSISLAHLGTKTRISVSDQDQVWLNGARLATGDKFARKVIAFIDLFRRDADHRVKVETENNIPTAAGLASSASGFAALMLAVDRFYGLNLEPQVLSAFARMGSGSASRSLYEGFVEWQMGIREDGMDSFALPLDSRWTELRIGLVKVSTGEKAVDSRSGMNRTVETAHLYQSWPLQAAADLERLHQAIAEQDFTRLGETSEQNALSMHATMIASWPPLLYWQPDSVAAMQAIWQARAEGVEVYFTMDAGPNLKLLFTADAEAEVKRRFPGLEVISPFG</sequence>
<feature type="domain" description="Mvd1 C-terminal" evidence="8">
    <location>
        <begin position="209"/>
        <end position="325"/>
    </location>
</feature>
<dbReference type="NCBIfam" id="TIGR01240">
    <property type="entry name" value="mevDPdecarb"/>
    <property type="match status" value="1"/>
</dbReference>
<evidence type="ECO:0000256" key="6">
    <source>
        <dbReference type="ARBA" id="ARBA00023098"/>
    </source>
</evidence>
<name>A0ABY5GXZ3_9GAMM</name>
<evidence type="ECO:0000313" key="11">
    <source>
        <dbReference type="Proteomes" id="UP001059950"/>
    </source>
</evidence>
<organism evidence="10 11">
    <name type="scientific">Amphritea atlantica</name>
    <dbReference type="NCBI Taxonomy" id="355243"/>
    <lineage>
        <taxon>Bacteria</taxon>
        <taxon>Pseudomonadati</taxon>
        <taxon>Pseudomonadota</taxon>
        <taxon>Gammaproteobacteria</taxon>
        <taxon>Oceanospirillales</taxon>
        <taxon>Oceanospirillaceae</taxon>
        <taxon>Amphritea</taxon>
    </lineage>
</organism>
<proteinExistence type="inferred from homology"/>
<dbReference type="Gene3D" id="3.30.70.890">
    <property type="entry name" value="GHMP kinase, C-terminal domain"/>
    <property type="match status" value="1"/>
</dbReference>
<dbReference type="Proteomes" id="UP001059950">
    <property type="component" value="Chromosome"/>
</dbReference>
<keyword evidence="4" id="KW-0547">Nucleotide-binding</keyword>
<keyword evidence="3" id="KW-0444">Lipid biosynthesis</keyword>
<reference evidence="10" key="1">
    <citation type="submission" date="2021-04" db="EMBL/GenBank/DDBJ databases">
        <title>Oceanospirillales bacteria with DddD are important DMSP degraders in coastal seawater.</title>
        <authorList>
            <person name="Liu J."/>
        </authorList>
    </citation>
    <scope>NUCLEOTIDE SEQUENCE</scope>
    <source>
        <strain evidence="10">GY6</strain>
    </source>
</reference>
<dbReference type="Gene3D" id="3.30.230.10">
    <property type="match status" value="1"/>
</dbReference>
<dbReference type="EMBL" id="CP073344">
    <property type="protein sequence ID" value="UTW03950.1"/>
    <property type="molecule type" value="Genomic_DNA"/>
</dbReference>
<evidence type="ECO:0000259" key="8">
    <source>
        <dbReference type="Pfam" id="PF18376"/>
    </source>
</evidence>
<dbReference type="InterPro" id="IPR005935">
    <property type="entry name" value="Mev_decarb"/>
</dbReference>
<dbReference type="PIRSF" id="PIRSF015950">
    <property type="entry name" value="Mev_P_decrbx"/>
    <property type="match status" value="1"/>
</dbReference>
<dbReference type="InterPro" id="IPR020568">
    <property type="entry name" value="Ribosomal_Su5_D2-typ_SF"/>
</dbReference>
<evidence type="ECO:0000256" key="7">
    <source>
        <dbReference type="ARBA" id="ARBA00023239"/>
    </source>
</evidence>
<dbReference type="SUPFAM" id="SSF55060">
    <property type="entry name" value="GHMP Kinase, C-terminal domain"/>
    <property type="match status" value="1"/>
</dbReference>
<gene>
    <name evidence="10" type="primary">mvaD</name>
    <name evidence="10" type="ORF">KDX31_02655</name>
</gene>
<dbReference type="InterPro" id="IPR014721">
    <property type="entry name" value="Ribsml_uS5_D2-typ_fold_subgr"/>
</dbReference>
<dbReference type="EC" id="4.1.1.33" evidence="2"/>
<evidence type="ECO:0000313" key="10">
    <source>
        <dbReference type="EMBL" id="UTW03950.1"/>
    </source>
</evidence>
<feature type="domain" description="Diphosphomevalonate decarboxylase-like N-terminal" evidence="9">
    <location>
        <begin position="38"/>
        <end position="192"/>
    </location>
</feature>
<dbReference type="PANTHER" id="PTHR10977">
    <property type="entry name" value="DIPHOSPHOMEVALONATE DECARBOXYLASE"/>
    <property type="match status" value="1"/>
</dbReference>
<evidence type="ECO:0000256" key="4">
    <source>
        <dbReference type="ARBA" id="ARBA00022741"/>
    </source>
</evidence>
<accession>A0ABY5GXZ3</accession>
<comment type="similarity">
    <text evidence="1">Belongs to the diphosphomevalonate decarboxylase family.</text>
</comment>
<keyword evidence="5" id="KW-0067">ATP-binding</keyword>
<dbReference type="Pfam" id="PF22700">
    <property type="entry name" value="MVD-like_N"/>
    <property type="match status" value="1"/>
</dbReference>
<dbReference type="Pfam" id="PF18376">
    <property type="entry name" value="MDD_C"/>
    <property type="match status" value="1"/>
</dbReference>
<dbReference type="InterPro" id="IPR053859">
    <property type="entry name" value="MVD-like_N"/>
</dbReference>
<evidence type="ECO:0000256" key="2">
    <source>
        <dbReference type="ARBA" id="ARBA00012296"/>
    </source>
</evidence>
<dbReference type="SUPFAM" id="SSF54211">
    <property type="entry name" value="Ribosomal protein S5 domain 2-like"/>
    <property type="match status" value="1"/>
</dbReference>
<dbReference type="InterPro" id="IPR029765">
    <property type="entry name" value="Mev_diP_decarb"/>
</dbReference>
<evidence type="ECO:0000256" key="5">
    <source>
        <dbReference type="ARBA" id="ARBA00022840"/>
    </source>
</evidence>
<evidence type="ECO:0000256" key="1">
    <source>
        <dbReference type="ARBA" id="ARBA00008831"/>
    </source>
</evidence>
<dbReference type="GO" id="GO:0004163">
    <property type="term" value="F:diphosphomevalonate decarboxylase activity"/>
    <property type="evidence" value="ECO:0007669"/>
    <property type="project" value="UniProtKB-EC"/>
</dbReference>